<comment type="caution">
    <text evidence="2">The sequence shown here is derived from an EMBL/GenBank/DDBJ whole genome shotgun (WGS) entry which is preliminary data.</text>
</comment>
<dbReference type="SUPFAM" id="SSF51126">
    <property type="entry name" value="Pectin lyase-like"/>
    <property type="match status" value="1"/>
</dbReference>
<keyword evidence="3" id="KW-1185">Reference proteome</keyword>
<dbReference type="SMART" id="SM00912">
    <property type="entry name" value="Haemagg_act"/>
    <property type="match status" value="1"/>
</dbReference>
<evidence type="ECO:0000259" key="1">
    <source>
        <dbReference type="SMART" id="SM00912"/>
    </source>
</evidence>
<organism evidence="2 3">
    <name type="scientific">Paraburkholderia translucens</name>
    <dbReference type="NCBI Taxonomy" id="2886945"/>
    <lineage>
        <taxon>Bacteria</taxon>
        <taxon>Pseudomonadati</taxon>
        <taxon>Pseudomonadota</taxon>
        <taxon>Betaproteobacteria</taxon>
        <taxon>Burkholderiales</taxon>
        <taxon>Burkholderiaceae</taxon>
        <taxon>Paraburkholderia</taxon>
    </lineage>
</organism>
<reference evidence="2 3" key="1">
    <citation type="submission" date="2021-11" db="EMBL/GenBank/DDBJ databases">
        <authorList>
            <person name="Oh E.-T."/>
            <person name="Kim S.-B."/>
        </authorList>
    </citation>
    <scope>NUCLEOTIDE SEQUENCE [LARGE SCALE GENOMIC DNA]</scope>
    <source>
        <strain evidence="2 3">MMS20-SJTN17</strain>
    </source>
</reference>
<sequence length="815" mass="82390">MEPPSLSYPILRARHRRQPSQGIAPLIVLSLTGLSLAHAVYAGGVLPQGGHYVAGTGTIANQGNVLTVTQPGSSRGVIDWNSFSIGKCNSVMFDNGSGATLSRVTGFSPSAILGSLKATGGVYLINPQGIVVGRSGVISTGGRFVASTLDLPDTAFVNGGTLTLSGTSGGKVANLGKISSSGGDVFLIAHDAAVNAGSISAPNGTAEYVVGQQVVLYESSSNRQVFVQIGSKGQVLDRGATQAAQINLEAADGNIYALAGGGSRIRATGTAMRDGHIWLVADTGHVTQRGTIEATNADGSGGTVDTLADSLTLAHGARVRAGLWNVSTPNFTVDTPTAHAFARSLNVGTSIDASATGTNGASGDMTVASSLEWKGSASLSLVAYRNVTIAPATTIRNSGSGNLSLRGDAASIDNASSVSNQGVIDWSGSTGTVSALYDMNGSYSPGTIRSNSAWTGAPYSGLVTQVTGYKLVNSLTDLQNVSLDLSGNYALGKDIDASATASNPGTGAGPSVEFLSLGSAATPFSGQFDGMGHVIDGFGQNGSYMPPGSRPLGLFGEIGTTGVVRNVGMTNSALYDLYDDIIDNQPIVVTLGILAGRNRGLITYAYATGFRGAPHYGNAPVGGLVGTNDGLIERSWSSANVGDAGEAGGLVGANLGRIAQSYATGVVSTDIFGSPGGLVGVNSGTVSQSYATGTAFGDLSAGGLVYANTGVIEQSFATGLVRGYCCPPPGTPTFYGGIAAVGNGTIANNVYWDKETTTRAVSTGDGTQLPASNGLTTAQMSNPASFDTSWDISPTGVWIIAAGATHPILRWQPGH</sequence>
<dbReference type="Pfam" id="PF05860">
    <property type="entry name" value="TPS"/>
    <property type="match status" value="1"/>
</dbReference>
<dbReference type="NCBIfam" id="TIGR01901">
    <property type="entry name" value="adhes_NPXG"/>
    <property type="match status" value="1"/>
</dbReference>
<dbReference type="EMBL" id="JAJITC010000006">
    <property type="protein sequence ID" value="MCC8402873.1"/>
    <property type="molecule type" value="Genomic_DNA"/>
</dbReference>
<dbReference type="Proteomes" id="UP001430614">
    <property type="component" value="Unassembled WGS sequence"/>
</dbReference>
<gene>
    <name evidence="2" type="ORF">LJ655_13425</name>
</gene>
<name>A0ABS8KDN1_9BURK</name>
<dbReference type="InterPro" id="IPR050909">
    <property type="entry name" value="Bact_Autotransporter_VF"/>
</dbReference>
<dbReference type="PANTHER" id="PTHR12338:SF5">
    <property type="entry name" value="ANTIGEN 43-RELATED"/>
    <property type="match status" value="1"/>
</dbReference>
<protein>
    <submittedName>
        <fullName evidence="2">Filamentous hemagglutinin N-terminal domain-containing protein</fullName>
    </submittedName>
</protein>
<dbReference type="InterPro" id="IPR012334">
    <property type="entry name" value="Pectin_lyas_fold"/>
</dbReference>
<dbReference type="Gene3D" id="2.160.20.10">
    <property type="entry name" value="Single-stranded right-handed beta-helix, Pectin lyase-like"/>
    <property type="match status" value="1"/>
</dbReference>
<accession>A0ABS8KDN1</accession>
<dbReference type="InterPro" id="IPR011050">
    <property type="entry name" value="Pectin_lyase_fold/virulence"/>
</dbReference>
<dbReference type="PANTHER" id="PTHR12338">
    <property type="entry name" value="AUTOTRANSPORTER"/>
    <property type="match status" value="1"/>
</dbReference>
<evidence type="ECO:0000313" key="3">
    <source>
        <dbReference type="Proteomes" id="UP001430614"/>
    </source>
</evidence>
<dbReference type="Gene3D" id="2.160.20.110">
    <property type="match status" value="1"/>
</dbReference>
<evidence type="ECO:0000313" key="2">
    <source>
        <dbReference type="EMBL" id="MCC8402873.1"/>
    </source>
</evidence>
<feature type="domain" description="Filamentous haemagglutinin FhaB/tRNA nuclease CdiA-like TPS" evidence="1">
    <location>
        <begin position="43"/>
        <end position="155"/>
    </location>
</feature>
<proteinExistence type="predicted"/>
<dbReference type="InterPro" id="IPR008638">
    <property type="entry name" value="FhaB/CdiA-like_TPS"/>
</dbReference>
<dbReference type="RefSeq" id="WP_230561729.1">
    <property type="nucleotide sequence ID" value="NZ_JAJITC010000006.1"/>
</dbReference>